<organism evidence="2 3">
    <name type="scientific">Herbidospora galbida</name>
    <dbReference type="NCBI Taxonomy" id="2575442"/>
    <lineage>
        <taxon>Bacteria</taxon>
        <taxon>Bacillati</taxon>
        <taxon>Actinomycetota</taxon>
        <taxon>Actinomycetes</taxon>
        <taxon>Streptosporangiales</taxon>
        <taxon>Streptosporangiaceae</taxon>
        <taxon>Herbidospora</taxon>
    </lineage>
</organism>
<evidence type="ECO:0000256" key="1">
    <source>
        <dbReference type="SAM" id="Phobius"/>
    </source>
</evidence>
<reference evidence="2 3" key="1">
    <citation type="submission" date="2019-04" db="EMBL/GenBank/DDBJ databases">
        <title>Herbidospora sp. NEAU-GS14.nov., a novel actinomycete isolated from soil.</title>
        <authorList>
            <person name="Han L."/>
        </authorList>
    </citation>
    <scope>NUCLEOTIDE SEQUENCE [LARGE SCALE GENOMIC DNA]</scope>
    <source>
        <strain evidence="2 3">NEAU-GS14</strain>
    </source>
</reference>
<accession>A0A4V5UWM2</accession>
<proteinExistence type="predicted"/>
<feature type="transmembrane region" description="Helical" evidence="1">
    <location>
        <begin position="81"/>
        <end position="102"/>
    </location>
</feature>
<keyword evidence="1" id="KW-0472">Membrane</keyword>
<dbReference type="EMBL" id="SZQA01000075">
    <property type="protein sequence ID" value="TKK77313.1"/>
    <property type="molecule type" value="Genomic_DNA"/>
</dbReference>
<dbReference type="OrthoDB" id="3533794at2"/>
<gene>
    <name evidence="2" type="ORF">FDA94_37855</name>
</gene>
<evidence type="ECO:0000313" key="3">
    <source>
        <dbReference type="Proteomes" id="UP000308705"/>
    </source>
</evidence>
<feature type="transmembrane region" description="Helical" evidence="1">
    <location>
        <begin position="7"/>
        <end position="28"/>
    </location>
</feature>
<evidence type="ECO:0008006" key="4">
    <source>
        <dbReference type="Google" id="ProtNLM"/>
    </source>
</evidence>
<sequence length="167" mass="17473">MRPVKYFGGTVLLLAVLGVPAGFLWSFLAPRTRYVLYEGAWRVADPNTQALIAADGYFALITATLGLIAGLIAYQRAGDDGLPIVLGLGAGGLAGSFTAYLIGSSMGGEVVRAATSAGEFATRDLLGVTAKGVLVFWAVLAAGVFWAREFAVTYRERKAMDGPIPPS</sequence>
<protein>
    <recommendedName>
        <fullName evidence="4">DUF2567 domain-containing protein</fullName>
    </recommendedName>
</protein>
<comment type="caution">
    <text evidence="2">The sequence shown here is derived from an EMBL/GenBank/DDBJ whole genome shotgun (WGS) entry which is preliminary data.</text>
</comment>
<keyword evidence="1" id="KW-0812">Transmembrane</keyword>
<feature type="transmembrane region" description="Helical" evidence="1">
    <location>
        <begin position="125"/>
        <end position="147"/>
    </location>
</feature>
<dbReference type="AlphaFoldDB" id="A0A4V5UWM2"/>
<name>A0A4V5UWM2_9ACTN</name>
<keyword evidence="1" id="KW-1133">Transmembrane helix</keyword>
<keyword evidence="3" id="KW-1185">Reference proteome</keyword>
<evidence type="ECO:0000313" key="2">
    <source>
        <dbReference type="EMBL" id="TKK77313.1"/>
    </source>
</evidence>
<feature type="transmembrane region" description="Helical" evidence="1">
    <location>
        <begin position="48"/>
        <end position="74"/>
    </location>
</feature>
<dbReference type="RefSeq" id="WP_137251832.1">
    <property type="nucleotide sequence ID" value="NZ_SZQA01000075.1"/>
</dbReference>
<dbReference type="Proteomes" id="UP000308705">
    <property type="component" value="Unassembled WGS sequence"/>
</dbReference>